<accession>A0A6P3QTC6</accession>
<keyword evidence="4" id="KW-0297">G-protein coupled receptor</keyword>
<organism evidence="9 10">
    <name type="scientific">Pteropus vampyrus</name>
    <name type="common">Large flying fox</name>
    <dbReference type="NCBI Taxonomy" id="132908"/>
    <lineage>
        <taxon>Eukaryota</taxon>
        <taxon>Metazoa</taxon>
        <taxon>Chordata</taxon>
        <taxon>Craniata</taxon>
        <taxon>Vertebrata</taxon>
        <taxon>Euteleostomi</taxon>
        <taxon>Mammalia</taxon>
        <taxon>Eutheria</taxon>
        <taxon>Laurasiatheria</taxon>
        <taxon>Chiroptera</taxon>
        <taxon>Yinpterochiroptera</taxon>
        <taxon>Pteropodoidea</taxon>
        <taxon>Pteropodidae</taxon>
        <taxon>Pteropodinae</taxon>
        <taxon>Pteropus</taxon>
    </lineage>
</organism>
<dbReference type="InterPro" id="IPR000276">
    <property type="entry name" value="GPCR_Rhodpsn"/>
</dbReference>
<name>A0A6P3QTC6_PTEVA</name>
<keyword evidence="2 8" id="KW-0812">Transmembrane</keyword>
<dbReference type="PRINTS" id="PR02108">
    <property type="entry name" value="MRGPCRFAMILY"/>
</dbReference>
<evidence type="ECO:0000256" key="2">
    <source>
        <dbReference type="ARBA" id="ARBA00022692"/>
    </source>
</evidence>
<comment type="subcellular location">
    <subcellularLocation>
        <location evidence="1">Membrane</location>
        <topology evidence="1">Multi-pass membrane protein</topology>
    </subcellularLocation>
</comment>
<evidence type="ECO:0000256" key="8">
    <source>
        <dbReference type="SAM" id="Phobius"/>
    </source>
</evidence>
<dbReference type="PRINTS" id="PR00237">
    <property type="entry name" value="GPCRRHODOPSN"/>
</dbReference>
<dbReference type="Gene3D" id="1.20.1070.10">
    <property type="entry name" value="Rhodopsin 7-helix transmembrane proteins"/>
    <property type="match status" value="1"/>
</dbReference>
<keyword evidence="3 8" id="KW-1133">Transmembrane helix</keyword>
<dbReference type="PANTHER" id="PTHR11334">
    <property type="entry name" value="MAS-RELATED G-PROTEIN COUPLED RECEPTOR"/>
    <property type="match status" value="1"/>
</dbReference>
<reference evidence="10" key="1">
    <citation type="submission" date="2025-08" db="UniProtKB">
        <authorList>
            <consortium name="RefSeq"/>
        </authorList>
    </citation>
    <scope>IDENTIFICATION</scope>
    <source>
        <tissue evidence="10">Kidney</tissue>
    </source>
</reference>
<feature type="transmembrane region" description="Helical" evidence="8">
    <location>
        <begin position="71"/>
        <end position="92"/>
    </location>
</feature>
<proteinExistence type="predicted"/>
<dbReference type="KEGG" id="pvp:105299518"/>
<dbReference type="PANTHER" id="PTHR11334:SF32">
    <property type="entry name" value="MAS-RELATED G-PROTEIN COUPLED RECEPTOR MEMBER G"/>
    <property type="match status" value="1"/>
</dbReference>
<evidence type="ECO:0000256" key="5">
    <source>
        <dbReference type="ARBA" id="ARBA00023136"/>
    </source>
</evidence>
<evidence type="ECO:0000256" key="6">
    <source>
        <dbReference type="ARBA" id="ARBA00023170"/>
    </source>
</evidence>
<dbReference type="GO" id="GO:0005886">
    <property type="term" value="C:plasma membrane"/>
    <property type="evidence" value="ECO:0007669"/>
    <property type="project" value="TreeGrafter"/>
</dbReference>
<dbReference type="InterPro" id="IPR026234">
    <property type="entry name" value="MRGPCRFAMILY"/>
</dbReference>
<evidence type="ECO:0000313" key="10">
    <source>
        <dbReference type="RefSeq" id="XP_011369614.1"/>
    </source>
</evidence>
<dbReference type="AlphaFoldDB" id="A0A6P3QTC6"/>
<keyword evidence="9" id="KW-1185">Reference proteome</keyword>
<evidence type="ECO:0000313" key="9">
    <source>
        <dbReference type="Proteomes" id="UP000515202"/>
    </source>
</evidence>
<evidence type="ECO:0000256" key="3">
    <source>
        <dbReference type="ARBA" id="ARBA00022989"/>
    </source>
</evidence>
<protein>
    <submittedName>
        <fullName evidence="10">Mas-related G-protein coupled receptor member G</fullName>
    </submittedName>
</protein>
<dbReference type="GeneID" id="105299518"/>
<keyword evidence="7" id="KW-0807">Transducer</keyword>
<dbReference type="Pfam" id="PF00001">
    <property type="entry name" value="7tm_1"/>
    <property type="match status" value="1"/>
</dbReference>
<gene>
    <name evidence="10" type="primary">MRGPRG</name>
</gene>
<dbReference type="SUPFAM" id="SSF81321">
    <property type="entry name" value="Family A G protein-coupled receptor-like"/>
    <property type="match status" value="1"/>
</dbReference>
<dbReference type="GO" id="GO:0004930">
    <property type="term" value="F:G protein-coupled receptor activity"/>
    <property type="evidence" value="ECO:0007669"/>
    <property type="project" value="UniProtKB-KW"/>
</dbReference>
<evidence type="ECO:0000256" key="7">
    <source>
        <dbReference type="ARBA" id="ARBA00023224"/>
    </source>
</evidence>
<dbReference type="Proteomes" id="UP000515202">
    <property type="component" value="Unplaced"/>
</dbReference>
<dbReference type="OrthoDB" id="9450540at2759"/>
<dbReference type="RefSeq" id="XP_011369614.1">
    <property type="nucleotide sequence ID" value="XM_011371312.1"/>
</dbReference>
<evidence type="ECO:0000256" key="1">
    <source>
        <dbReference type="ARBA" id="ARBA00004141"/>
    </source>
</evidence>
<dbReference type="CTD" id="386746"/>
<sequence>MFASVAFYLGLAVSLGGLLGNGLVLWHLGFRIQRGPFSVYVLHLAAADFLFLCCHVAFSAVQAALGSRDTLRFAVTFVGFAAGLWLLAALSLERCLSEVFPACYWSCRPRRASGVVCGLLWGARRLEKRRHMHTVRWQHAGCAELCRGLGRLHLSRLAPDDPGSDCGLGVIGAFFTRKWMTIIWSPQASQDVVTSGGLSPTISYFFFKISITAYILEPA</sequence>
<feature type="transmembrane region" description="Helical" evidence="8">
    <location>
        <begin position="40"/>
        <end position="65"/>
    </location>
</feature>
<keyword evidence="5 8" id="KW-0472">Membrane</keyword>
<evidence type="ECO:0000256" key="4">
    <source>
        <dbReference type="ARBA" id="ARBA00023040"/>
    </source>
</evidence>
<keyword evidence="6 10" id="KW-0675">Receptor</keyword>
<feature type="transmembrane region" description="Helical" evidence="8">
    <location>
        <begin position="6"/>
        <end position="28"/>
    </location>
</feature>